<dbReference type="Proteomes" id="UP000660708">
    <property type="component" value="Unassembled WGS sequence"/>
</dbReference>
<comment type="caution">
    <text evidence="1">The sequence shown here is derived from an EMBL/GenBank/DDBJ whole genome shotgun (WGS) entry which is preliminary data.</text>
</comment>
<dbReference type="RefSeq" id="WP_125251882.1">
    <property type="nucleotide sequence ID" value="NZ_AQHF01000028.1"/>
</dbReference>
<dbReference type="AlphaFoldDB" id="A0A8I0MYT8"/>
<protein>
    <submittedName>
        <fullName evidence="1">Uncharacterized protein</fullName>
    </submittedName>
</protein>
<accession>A0A8I0MYT8</accession>
<name>A0A8I0MYT8_9GAMM</name>
<reference evidence="1 2" key="1">
    <citation type="submission" date="2015-06" db="EMBL/GenBank/DDBJ databases">
        <title>Genome sequence of Pseudoalteromonas peptidolytica.</title>
        <authorList>
            <person name="Xie B.-B."/>
            <person name="Rong J.-C."/>
            <person name="Qin Q.-L."/>
            <person name="Zhang Y.-Z."/>
        </authorList>
    </citation>
    <scope>NUCLEOTIDE SEQUENCE [LARGE SCALE GENOMIC DNA]</scope>
    <source>
        <strain evidence="1 2">F12-50-A1</strain>
    </source>
</reference>
<proteinExistence type="predicted"/>
<dbReference type="EMBL" id="AQHF01000028">
    <property type="protein sequence ID" value="MBE0347847.1"/>
    <property type="molecule type" value="Genomic_DNA"/>
</dbReference>
<evidence type="ECO:0000313" key="1">
    <source>
        <dbReference type="EMBL" id="MBE0347847.1"/>
    </source>
</evidence>
<sequence length="183" mass="20636">MYKSDYLNTSSMLTSLAGQHATLKVNNHHNVFPISTIKRDSQSQLDSSLQHTNVTYTRALKGLIQERFLKDYEALLFNILTAFNGAPNIVNTRYKVALVTNHEQHLSEFVCDQHGLASSAIILLYKDNAQGNIVPIAKWLPENDLQNHFLKKVAQTFIRHYQPSVGKKGQAIVRNCLAFNIGL</sequence>
<keyword evidence="2" id="KW-1185">Reference proteome</keyword>
<gene>
    <name evidence="1" type="ORF">PPEP_a4209</name>
</gene>
<organism evidence="1 2">
    <name type="scientific">Pseudoalteromonas peptidolytica F12-50-A1</name>
    <dbReference type="NCBI Taxonomy" id="1315280"/>
    <lineage>
        <taxon>Bacteria</taxon>
        <taxon>Pseudomonadati</taxon>
        <taxon>Pseudomonadota</taxon>
        <taxon>Gammaproteobacteria</taxon>
        <taxon>Alteromonadales</taxon>
        <taxon>Pseudoalteromonadaceae</taxon>
        <taxon>Pseudoalteromonas</taxon>
    </lineage>
</organism>
<evidence type="ECO:0000313" key="2">
    <source>
        <dbReference type="Proteomes" id="UP000660708"/>
    </source>
</evidence>